<organism evidence="2 3">
    <name type="scientific">Xanthomonas hortorum pv. vitians</name>
    <dbReference type="NCBI Taxonomy" id="83224"/>
    <lineage>
        <taxon>Bacteria</taxon>
        <taxon>Pseudomonadati</taxon>
        <taxon>Pseudomonadota</taxon>
        <taxon>Gammaproteobacteria</taxon>
        <taxon>Lysobacterales</taxon>
        <taxon>Lysobacteraceae</taxon>
        <taxon>Xanthomonas</taxon>
    </lineage>
</organism>
<feature type="signal peptide" evidence="1">
    <location>
        <begin position="1"/>
        <end position="26"/>
    </location>
</feature>
<evidence type="ECO:0000313" key="3">
    <source>
        <dbReference type="Proteomes" id="UP001187425"/>
    </source>
</evidence>
<comment type="caution">
    <text evidence="2">The sequence shown here is derived from an EMBL/GenBank/DDBJ whole genome shotgun (WGS) entry which is preliminary data.</text>
</comment>
<dbReference type="NCBIfam" id="NF010468">
    <property type="entry name" value="PRK13893.1"/>
    <property type="match status" value="1"/>
</dbReference>
<name>A0AAW8ZRL0_9XANT</name>
<dbReference type="Proteomes" id="UP001187425">
    <property type="component" value="Unassembled WGS sequence"/>
</dbReference>
<dbReference type="AlphaFoldDB" id="A0AAW8ZRL0"/>
<feature type="chain" id="PRO_5043443441" evidence="1">
    <location>
        <begin position="27"/>
        <end position="194"/>
    </location>
</feature>
<reference evidence="2 3" key="1">
    <citation type="submission" date="2023-10" db="EMBL/GenBank/DDBJ databases">
        <title>A new tool for lettuce pathogen research.</title>
        <authorList>
            <person name="Horton K.N."/>
            <person name="Cseke L.J."/>
            <person name="Badiwe M."/>
            <person name="Tesfaye D."/>
            <person name="Klein A."/>
            <person name="Su J."/>
            <person name="Potnis N."/>
            <person name="Gassmann W."/>
        </authorList>
    </citation>
    <scope>NUCLEOTIDE SEQUENCE [LARGE SCALE GENOMIC DNA]</scope>
    <source>
        <strain evidence="2 3">JSKH1901</strain>
    </source>
</reference>
<accession>A0AAW8ZRL0</accession>
<dbReference type="Pfam" id="PF07424">
    <property type="entry name" value="TrbM"/>
    <property type="match status" value="1"/>
</dbReference>
<dbReference type="RefSeq" id="WP_042825669.1">
    <property type="nucleotide sequence ID" value="NZ_JAWMQI010000035.1"/>
</dbReference>
<evidence type="ECO:0000313" key="2">
    <source>
        <dbReference type="EMBL" id="MDV7248936.1"/>
    </source>
</evidence>
<dbReference type="EMBL" id="JAWMQI010000035">
    <property type="protein sequence ID" value="MDV7248936.1"/>
    <property type="molecule type" value="Genomic_DNA"/>
</dbReference>
<protein>
    <submittedName>
        <fullName evidence="2">TrbM/KikA/MpfK family conjugal transfer protein</fullName>
    </submittedName>
</protein>
<dbReference type="InterPro" id="IPR009989">
    <property type="entry name" value="TrbM"/>
</dbReference>
<gene>
    <name evidence="2" type="ORF">R4K57_11045</name>
</gene>
<evidence type="ECO:0000256" key="1">
    <source>
        <dbReference type="SAM" id="SignalP"/>
    </source>
</evidence>
<sequence>MQLKKVFASATLVIATAFGAVGQAGAQELLTGDTRYACEAILCLSTGSRPSECQPSLTRYFSIHKRKLSDTLKARGNFLKLCPASNQTPEMESLVSAISSGAGRCDATSLNTSLRSWRGWDDTFYISNELPDYCGAYTGHAYTDFKTTLPRYVGTPGDGGYWVEAADYERALKEYEARQRGQQRSRNDYGRFDR</sequence>
<proteinExistence type="predicted"/>
<keyword evidence="1" id="KW-0732">Signal</keyword>